<sequence>SVNGGTVSDHKNDSVYLCVRYTDRQGAGGQVSGGINKLEAIQATLADRDMQGVIRDGQALAATLGATATAIDIHCLCQLRGCY</sequence>
<dbReference type="AlphaFoldDB" id="A0A391NWY0"/>
<dbReference type="EMBL" id="BDIP01001922">
    <property type="protein sequence ID" value="GCA62969.1"/>
    <property type="molecule type" value="Genomic_DNA"/>
</dbReference>
<reference evidence="1 2" key="1">
    <citation type="journal article" date="2018" name="PLoS ONE">
        <title>The draft genome of Kipferlia bialata reveals reductive genome evolution in fornicate parasites.</title>
        <authorList>
            <person name="Tanifuji G."/>
            <person name="Takabayashi S."/>
            <person name="Kume K."/>
            <person name="Takagi M."/>
            <person name="Nakayama T."/>
            <person name="Kamikawa R."/>
            <person name="Inagaki Y."/>
            <person name="Hashimoto T."/>
        </authorList>
    </citation>
    <scope>NUCLEOTIDE SEQUENCE [LARGE SCALE GENOMIC DNA]</scope>
    <source>
        <strain evidence="1">NY0173</strain>
    </source>
</reference>
<protein>
    <submittedName>
        <fullName evidence="1">Uncharacterized protein</fullName>
    </submittedName>
</protein>
<feature type="non-terminal residue" evidence="1">
    <location>
        <position position="1"/>
    </location>
</feature>
<keyword evidence="2" id="KW-1185">Reference proteome</keyword>
<proteinExistence type="predicted"/>
<accession>A0A391NWY0</accession>
<name>A0A391NWY0_9EUKA</name>
<comment type="caution">
    <text evidence="1">The sequence shown here is derived from an EMBL/GenBank/DDBJ whole genome shotgun (WGS) entry which is preliminary data.</text>
</comment>
<gene>
    <name evidence="1" type="ORF">KIPB_007056</name>
</gene>
<evidence type="ECO:0000313" key="1">
    <source>
        <dbReference type="EMBL" id="GCA62969.1"/>
    </source>
</evidence>
<dbReference type="Proteomes" id="UP000265618">
    <property type="component" value="Unassembled WGS sequence"/>
</dbReference>
<evidence type="ECO:0000313" key="2">
    <source>
        <dbReference type="Proteomes" id="UP000265618"/>
    </source>
</evidence>
<organism evidence="1 2">
    <name type="scientific">Kipferlia bialata</name>
    <dbReference type="NCBI Taxonomy" id="797122"/>
    <lineage>
        <taxon>Eukaryota</taxon>
        <taxon>Metamonada</taxon>
        <taxon>Carpediemonas-like organisms</taxon>
        <taxon>Kipferlia</taxon>
    </lineage>
</organism>